<evidence type="ECO:0000256" key="1">
    <source>
        <dbReference type="SAM" id="MobiDB-lite"/>
    </source>
</evidence>
<feature type="region of interest" description="Disordered" evidence="1">
    <location>
        <begin position="1"/>
        <end position="20"/>
    </location>
</feature>
<proteinExistence type="predicted"/>
<feature type="compositionally biased region" description="Polar residues" evidence="1">
    <location>
        <begin position="510"/>
        <end position="537"/>
    </location>
</feature>
<feature type="region of interest" description="Disordered" evidence="1">
    <location>
        <begin position="118"/>
        <end position="140"/>
    </location>
</feature>
<evidence type="ECO:0000313" key="3">
    <source>
        <dbReference type="EMBL" id="KAJ1983796.1"/>
    </source>
</evidence>
<feature type="compositionally biased region" description="Basic and acidic residues" evidence="1">
    <location>
        <begin position="418"/>
        <end position="429"/>
    </location>
</feature>
<dbReference type="EMBL" id="JANBQB010000040">
    <property type="protein sequence ID" value="KAJ1983796.1"/>
    <property type="molecule type" value="Genomic_DNA"/>
</dbReference>
<feature type="compositionally biased region" description="Low complexity" evidence="1">
    <location>
        <begin position="680"/>
        <end position="689"/>
    </location>
</feature>
<reference evidence="3" key="1">
    <citation type="submission" date="2022-07" db="EMBL/GenBank/DDBJ databases">
        <title>Phylogenomic reconstructions and comparative analyses of Kickxellomycotina fungi.</title>
        <authorList>
            <person name="Reynolds N.K."/>
            <person name="Stajich J.E."/>
            <person name="Barry K."/>
            <person name="Grigoriev I.V."/>
            <person name="Crous P."/>
            <person name="Smith M.E."/>
        </authorList>
    </citation>
    <scope>NUCLEOTIDE SEQUENCE</scope>
    <source>
        <strain evidence="3">RSA 567</strain>
    </source>
</reference>
<comment type="caution">
    <text evidence="3">The sequence shown here is derived from an EMBL/GenBank/DDBJ whole genome shotgun (WGS) entry which is preliminary data.</text>
</comment>
<sequence>MAPSQATRPPEASTAKPPGGQSLQYGNYCDYYDLTWPSGWQSREVLYHSHEEYSDQSWLARLRRGTIYAIRQLLLTVLALTASVVLVGSQLSRLHRLSSGILKATSLKSIGTTRIPTALSKERASSPTQRSQLTGPVSTPSKQLPLDIALVTRDPAQTKGPPQYIQMQLVRHRPGMVSKGAKGDAQGNGDLLPITAVQAINPLDAPDASSVRPVPPEALVTTDNHGHRVVTEYIDIPPRYAARIHCVSAPASRRASTSHEDLVVANHDATTSYVLEQSYDISDHKSRKSRSGRRRLRATSLLKPKLSHRDHKEQRPQRSNPQSNASLRHLQPSLDQSATRGDAHESPSNDDQLPDGRSSDLGLPTKLLSDGIKNTKGLLGKLGRLSLGGIHGPGNGSSNGGHREGDSVNNDPSLLPNEPREPTSVDRARLTRAGLPPPPPPSYAPPGADPSTSSRNSWSLSQQPSIAATNHAVNSDTGAAHASYPHPPPPMASVGTGSYTAHHALPSWTNDTSSPIAPSLSTASNSTRPLNDDSSLLESGHPLEPRTYSWANGGQGVTQNEDETKHRRLANFHHQHRHHQRGSSTASYQCSDDVEGEFVDGDQHHYPLHHRLLGHDDSHRNRLRRRVKGLFKNTGENSPSPLPKSTHDPSETSGTSSKSADHHLRQYSLPLHYKAQSDETATTAAAPATVERSSSLGAPRRQQMH</sequence>
<dbReference type="OrthoDB" id="10460318at2759"/>
<feature type="region of interest" description="Disordered" evidence="1">
    <location>
        <begin position="510"/>
        <end position="562"/>
    </location>
</feature>
<evidence type="ECO:0000256" key="2">
    <source>
        <dbReference type="SAM" id="Phobius"/>
    </source>
</evidence>
<feature type="region of interest" description="Disordered" evidence="1">
    <location>
        <begin position="630"/>
        <end position="705"/>
    </location>
</feature>
<feature type="compositionally biased region" description="Polar residues" evidence="1">
    <location>
        <begin position="452"/>
        <end position="477"/>
    </location>
</feature>
<keyword evidence="4" id="KW-1185">Reference proteome</keyword>
<feature type="compositionally biased region" description="Polar residues" evidence="1">
    <location>
        <begin position="317"/>
        <end position="326"/>
    </location>
</feature>
<feature type="compositionally biased region" description="Basic residues" evidence="1">
    <location>
        <begin position="285"/>
        <end position="297"/>
    </location>
</feature>
<feature type="region of interest" description="Disordered" evidence="1">
    <location>
        <begin position="279"/>
        <end position="364"/>
    </location>
</feature>
<feature type="compositionally biased region" description="Pro residues" evidence="1">
    <location>
        <begin position="435"/>
        <end position="448"/>
    </location>
</feature>
<keyword evidence="2" id="KW-1133">Transmembrane helix</keyword>
<dbReference type="AlphaFoldDB" id="A0A9W8EFC1"/>
<feature type="compositionally biased region" description="Gly residues" evidence="1">
    <location>
        <begin position="390"/>
        <end position="399"/>
    </location>
</feature>
<protein>
    <submittedName>
        <fullName evidence="3">Uncharacterized protein</fullName>
    </submittedName>
</protein>
<accession>A0A9W8EFC1</accession>
<feature type="region of interest" description="Disordered" evidence="1">
    <location>
        <begin position="390"/>
        <end position="498"/>
    </location>
</feature>
<dbReference type="Proteomes" id="UP001151582">
    <property type="component" value="Unassembled WGS sequence"/>
</dbReference>
<name>A0A9W8EFC1_9FUNG</name>
<keyword evidence="2" id="KW-0472">Membrane</keyword>
<feature type="compositionally biased region" description="Polar residues" evidence="1">
    <location>
        <begin position="125"/>
        <end position="140"/>
    </location>
</feature>
<keyword evidence="2" id="KW-0812">Transmembrane</keyword>
<feature type="transmembrane region" description="Helical" evidence="2">
    <location>
        <begin position="73"/>
        <end position="91"/>
    </location>
</feature>
<gene>
    <name evidence="3" type="ORF">H4R34_001039</name>
</gene>
<evidence type="ECO:0000313" key="4">
    <source>
        <dbReference type="Proteomes" id="UP001151582"/>
    </source>
</evidence>
<organism evidence="3 4">
    <name type="scientific">Dimargaris verticillata</name>
    <dbReference type="NCBI Taxonomy" id="2761393"/>
    <lineage>
        <taxon>Eukaryota</taxon>
        <taxon>Fungi</taxon>
        <taxon>Fungi incertae sedis</taxon>
        <taxon>Zoopagomycota</taxon>
        <taxon>Kickxellomycotina</taxon>
        <taxon>Dimargaritomycetes</taxon>
        <taxon>Dimargaritales</taxon>
        <taxon>Dimargaritaceae</taxon>
        <taxon>Dimargaris</taxon>
    </lineage>
</organism>